<dbReference type="AlphaFoldDB" id="A0A060M058"/>
<sequence>MSDVQCFRIVRGTEFHKAIQKYLELAPRWAGVTHELGNSIGEEITRIARMPQALRIDYSELKKEENKKIFKKDGMLRKNLKVSKEIHEKYIEIIKSLGLEEYEEISTINFVHGAMRRKDQKLESFIANEDDVFYKGDFDLAEKTGGLVEPITLIEYQETYLAELKKREANQ</sequence>
<name>A0A060M058_9BACI</name>
<dbReference type="OrthoDB" id="2989987at2"/>
<dbReference type="RefSeq" id="WP_038482209.1">
    <property type="nucleotide sequence ID" value="NZ_CP003923.1"/>
</dbReference>
<protein>
    <submittedName>
        <fullName evidence="1">Uncharacterized protein</fullName>
    </submittedName>
</protein>
<dbReference type="PATRIC" id="fig|1246626.3.peg.2832"/>
<reference evidence="1 2" key="1">
    <citation type="journal article" date="2014" name="Gene">
        <title>A comparative genomic analysis of the alkalitolerant soil bacterium Bacillus lehensis G1.</title>
        <authorList>
            <person name="Noor Y.M."/>
            <person name="Samsulrizal N.H."/>
            <person name="Jema'on N.A."/>
            <person name="Low K.O."/>
            <person name="Ramli A.N."/>
            <person name="Alias N.I."/>
            <person name="Damis S.I."/>
            <person name="Fuzi S.F."/>
            <person name="Isa M.N."/>
            <person name="Murad A.M."/>
            <person name="Raih M.F."/>
            <person name="Bakar F.D."/>
            <person name="Najimudin N."/>
            <person name="Mahadi N.M."/>
            <person name="Illias R.M."/>
        </authorList>
    </citation>
    <scope>NUCLEOTIDE SEQUENCE [LARGE SCALE GENOMIC DNA]</scope>
    <source>
        <strain evidence="1 2">G1</strain>
    </source>
</reference>
<accession>A0A060M058</accession>
<dbReference type="EMBL" id="CP003923">
    <property type="protein sequence ID" value="AIC95405.1"/>
    <property type="molecule type" value="Genomic_DNA"/>
</dbReference>
<dbReference type="HOGENOM" id="CLU_1559890_0_0_9"/>
<dbReference type="KEGG" id="ble:BleG1_2841"/>
<proteinExistence type="predicted"/>
<keyword evidence="2" id="KW-1185">Reference proteome</keyword>
<dbReference type="STRING" id="1246626.BleG1_2841"/>
<dbReference type="eggNOG" id="ENOG5033E4T">
    <property type="taxonomic scope" value="Bacteria"/>
</dbReference>
<evidence type="ECO:0000313" key="2">
    <source>
        <dbReference type="Proteomes" id="UP000027142"/>
    </source>
</evidence>
<gene>
    <name evidence="1" type="ORF">BleG1_2841</name>
</gene>
<evidence type="ECO:0000313" key="1">
    <source>
        <dbReference type="EMBL" id="AIC95405.1"/>
    </source>
</evidence>
<organism evidence="1 2">
    <name type="scientific">Shouchella lehensis G1</name>
    <dbReference type="NCBI Taxonomy" id="1246626"/>
    <lineage>
        <taxon>Bacteria</taxon>
        <taxon>Bacillati</taxon>
        <taxon>Bacillota</taxon>
        <taxon>Bacilli</taxon>
        <taxon>Bacillales</taxon>
        <taxon>Bacillaceae</taxon>
        <taxon>Shouchella</taxon>
    </lineage>
</organism>
<dbReference type="Proteomes" id="UP000027142">
    <property type="component" value="Chromosome"/>
</dbReference>